<dbReference type="Gene3D" id="3.40.30.10">
    <property type="entry name" value="Glutaredoxin"/>
    <property type="match status" value="1"/>
</dbReference>
<feature type="compositionally biased region" description="Polar residues" evidence="14">
    <location>
        <begin position="391"/>
        <end position="400"/>
    </location>
</feature>
<dbReference type="GO" id="GO:0004768">
    <property type="term" value="F:stearoyl-CoA 9-desaturase activity"/>
    <property type="evidence" value="ECO:0007669"/>
    <property type="project" value="TreeGrafter"/>
</dbReference>
<evidence type="ECO:0000256" key="13">
    <source>
        <dbReference type="RuleBase" id="RU000581"/>
    </source>
</evidence>
<feature type="compositionally biased region" description="Basic and acidic residues" evidence="14">
    <location>
        <begin position="960"/>
        <end position="970"/>
    </location>
</feature>
<name>A0A1J1I4U0_9DIPT</name>
<feature type="transmembrane region" description="Helical" evidence="15">
    <location>
        <begin position="414"/>
        <end position="437"/>
    </location>
</feature>
<keyword evidence="18" id="KW-1185">Reference proteome</keyword>
<feature type="domain" description="Thioredoxin" evidence="16">
    <location>
        <begin position="792"/>
        <end position="909"/>
    </location>
</feature>
<dbReference type="PRINTS" id="PR00075">
    <property type="entry name" value="FACDDSATRASE"/>
</dbReference>
<feature type="transmembrane region" description="Helical" evidence="15">
    <location>
        <begin position="95"/>
        <end position="116"/>
    </location>
</feature>
<comment type="similarity">
    <text evidence="2 13">Belongs to the fatty acid desaturase type 1 family.</text>
</comment>
<feature type="transmembrane region" description="Helical" evidence="15">
    <location>
        <begin position="241"/>
        <end position="261"/>
    </location>
</feature>
<feature type="transmembrane region" description="Helical" evidence="15">
    <location>
        <begin position="561"/>
        <end position="579"/>
    </location>
</feature>
<dbReference type="SUPFAM" id="SSF52833">
    <property type="entry name" value="Thioredoxin-like"/>
    <property type="match status" value="1"/>
</dbReference>
<dbReference type="Pfam" id="PF00487">
    <property type="entry name" value="FA_desaturase"/>
    <property type="match status" value="1"/>
</dbReference>
<evidence type="ECO:0000259" key="16">
    <source>
        <dbReference type="PROSITE" id="PS51352"/>
    </source>
</evidence>
<accession>A0A1J1I4U0</accession>
<keyword evidence="6" id="KW-0276">Fatty acid metabolism</keyword>
<dbReference type="PANTHER" id="PTHR11351:SF61">
    <property type="entry name" value="RH14937P"/>
    <property type="match status" value="1"/>
</dbReference>
<dbReference type="CDD" id="cd03505">
    <property type="entry name" value="Delta9-FADS-like"/>
    <property type="match status" value="2"/>
</dbReference>
<feature type="compositionally biased region" description="Basic and acidic residues" evidence="14">
    <location>
        <begin position="935"/>
        <end position="947"/>
    </location>
</feature>
<comment type="cofactor">
    <cofactor evidence="13">
        <name>Fe(2+)</name>
        <dbReference type="ChEBI" id="CHEBI:29033"/>
    </cofactor>
</comment>
<protein>
    <submittedName>
        <fullName evidence="17">CLUMA_CG008112, isoform A</fullName>
    </submittedName>
</protein>
<feature type="transmembrane region" description="Helical" evidence="15">
    <location>
        <begin position="214"/>
        <end position="235"/>
    </location>
</feature>
<dbReference type="OrthoDB" id="10260134at2759"/>
<dbReference type="Pfam" id="PF00085">
    <property type="entry name" value="Thioredoxin"/>
    <property type="match status" value="1"/>
</dbReference>
<keyword evidence="9" id="KW-0408">Iron</keyword>
<evidence type="ECO:0000256" key="15">
    <source>
        <dbReference type="SAM" id="Phobius"/>
    </source>
</evidence>
<dbReference type="InterPro" id="IPR015876">
    <property type="entry name" value="Acyl-CoA_DS"/>
</dbReference>
<comment type="domain">
    <text evidence="13">The histidine box domains are involved in binding the catalytic metal ions.</text>
</comment>
<dbReference type="AlphaFoldDB" id="A0A1J1I4U0"/>
<evidence type="ECO:0000256" key="10">
    <source>
        <dbReference type="ARBA" id="ARBA00023098"/>
    </source>
</evidence>
<gene>
    <name evidence="17" type="ORF">CLUMA_CG008112</name>
</gene>
<keyword evidence="3 13" id="KW-0444">Lipid biosynthesis</keyword>
<evidence type="ECO:0000313" key="17">
    <source>
        <dbReference type="EMBL" id="CRK94612.1"/>
    </source>
</evidence>
<reference evidence="17 18" key="1">
    <citation type="submission" date="2015-04" db="EMBL/GenBank/DDBJ databases">
        <authorList>
            <person name="Syromyatnikov M.Y."/>
            <person name="Popov V.N."/>
        </authorList>
    </citation>
    <scope>NUCLEOTIDE SEQUENCE [LARGE SCALE GENOMIC DNA]</scope>
</reference>
<keyword evidence="12 13" id="KW-0275">Fatty acid biosynthesis</keyword>
<evidence type="ECO:0000256" key="4">
    <source>
        <dbReference type="ARBA" id="ARBA00022692"/>
    </source>
</evidence>
<evidence type="ECO:0000256" key="8">
    <source>
        <dbReference type="ARBA" id="ARBA00023002"/>
    </source>
</evidence>
<dbReference type="GO" id="GO:0006636">
    <property type="term" value="P:unsaturated fatty acid biosynthetic process"/>
    <property type="evidence" value="ECO:0007669"/>
    <property type="project" value="TreeGrafter"/>
</dbReference>
<dbReference type="PROSITE" id="PS00476">
    <property type="entry name" value="FATTY_ACID_DESATUR_1"/>
    <property type="match status" value="1"/>
</dbReference>
<dbReference type="InterPro" id="IPR036249">
    <property type="entry name" value="Thioredoxin-like_sf"/>
</dbReference>
<dbReference type="CDD" id="cd02961">
    <property type="entry name" value="PDI_a_family"/>
    <property type="match status" value="1"/>
</dbReference>
<dbReference type="GO" id="GO:0005789">
    <property type="term" value="C:endoplasmic reticulum membrane"/>
    <property type="evidence" value="ECO:0007669"/>
    <property type="project" value="TreeGrafter"/>
</dbReference>
<feature type="transmembrane region" description="Helical" evidence="15">
    <location>
        <begin position="585"/>
        <end position="608"/>
    </location>
</feature>
<dbReference type="Proteomes" id="UP000183832">
    <property type="component" value="Unassembled WGS sequence"/>
</dbReference>
<feature type="compositionally biased region" description="Basic and acidic residues" evidence="14">
    <location>
        <begin position="8"/>
        <end position="39"/>
    </location>
</feature>
<feature type="region of interest" description="Disordered" evidence="14">
    <location>
        <begin position="915"/>
        <end position="970"/>
    </location>
</feature>
<comment type="subcellular location">
    <subcellularLocation>
        <location evidence="1">Membrane</location>
        <topology evidence="1">Multi-pass membrane protein</topology>
    </subcellularLocation>
</comment>
<keyword evidence="5" id="KW-0479">Metal-binding</keyword>
<feature type="region of interest" description="Disordered" evidence="14">
    <location>
        <begin position="388"/>
        <end position="409"/>
    </location>
</feature>
<keyword evidence="11 15" id="KW-0472">Membrane</keyword>
<proteinExistence type="inferred from homology"/>
<sequence>MAPNILDPENKKPDDIKQDDSILRSRIDNAKESHHDRTQPNHSIKNLTTTEESQSKVESIEFQPQIRWPDLFAQLFIHVGSLYGLYYLVALKPKFYTYIWFVALIYASGIGITAGAHRLWSHKSFKAKWPLRVILVFLFTIAGQRDAYTWAHDHRIHHKYSETNSDPHNAKRGFFFAHIGWLFLTPHPDVVEKRKNIDMSDLQADKIVMWQKKYYIPLFAFIAIGFPVIVPYYYWNECLWISFWTCFVCRFCTTLNIAFFVNSVAHMYGDRPYDKNISPVENIFVSIAAMGEGFHNYHHVFPWDYKTGEFGGWKGYQTNITTAFIDFFAKYGWAYERKYATDDMIARRAAKTGDGTYFLTHDEAHKTSIWGLDDKDIEDEDLKILRKMNDQENPTTSQNVEGEKKKSADSKREASWPSVLFFIHLNILGLYGIIVLFTQAKLITIAFSFILTLMGIYGSTVGAHRLWTHNTFKANRILRFLLMISQTMAGQGSIYDWVRIHRLHHQTFKTQDDPFYSDKDFLHAQVFAHIRKLSPRQEKLLEAVNMKDVEEDGFVMFQKRFYWILYLVLFVLLPINAPLEYWDDTVQAAIFVAFSLRYIIVINIAWLINSAHFIWGLNKDQKQSDSNMVFLVTKSYWPQYHYLLPFDYQSGEFGNYGQGTSTALIRIFAAIGWATDLKTVTTEAVKIGLSKAIVHCEEPPLSRVFIRLFNSNSENEEQVKAFAELKKYFNPEGRIKFFEDDCATSQNKYCHINKEQKSLPYVMKDGNSGELLKVYSGPQDFKSLKDFCVIHLDKEYRKIEFTVPLLSADNFEESIKSGTCFVDFYAEWCIHCREIKSTLNLLHEHYQDHKEIHVFRVNCWAEKKSLLCSKYNVVGFPSMLLFKNGKYIREYVDDRSLNDLIDFLDSSLTEEGMKRRKQYERSQRLKRKAARKARKEAEAKAKAEAEKNAAAQGKPAPQHVETEEHEKRCFEKDEHGLCLVQV</sequence>
<evidence type="ECO:0000256" key="14">
    <source>
        <dbReference type="SAM" id="MobiDB-lite"/>
    </source>
</evidence>
<evidence type="ECO:0000256" key="5">
    <source>
        <dbReference type="ARBA" id="ARBA00022723"/>
    </source>
</evidence>
<evidence type="ECO:0000256" key="7">
    <source>
        <dbReference type="ARBA" id="ARBA00022989"/>
    </source>
</evidence>
<feature type="region of interest" description="Disordered" evidence="14">
    <location>
        <begin position="1"/>
        <end position="52"/>
    </location>
</feature>
<dbReference type="InterPro" id="IPR005804">
    <property type="entry name" value="FA_desaturase_dom"/>
</dbReference>
<evidence type="ECO:0000256" key="9">
    <source>
        <dbReference type="ARBA" id="ARBA00023004"/>
    </source>
</evidence>
<dbReference type="STRING" id="568069.A0A1J1I4U0"/>
<feature type="transmembrane region" description="Helical" evidence="15">
    <location>
        <begin position="71"/>
        <end position="89"/>
    </location>
</feature>
<dbReference type="InterPro" id="IPR013766">
    <property type="entry name" value="Thioredoxin_domain"/>
</dbReference>
<dbReference type="InterPro" id="IPR001522">
    <property type="entry name" value="FADS-1_CS"/>
</dbReference>
<keyword evidence="8 13" id="KW-0560">Oxidoreductase</keyword>
<dbReference type="GO" id="GO:0005506">
    <property type="term" value="F:iron ion binding"/>
    <property type="evidence" value="ECO:0007669"/>
    <property type="project" value="TreeGrafter"/>
</dbReference>
<feature type="transmembrane region" description="Helical" evidence="15">
    <location>
        <begin position="443"/>
        <end position="467"/>
    </location>
</feature>
<dbReference type="PANTHER" id="PTHR11351">
    <property type="entry name" value="ACYL-COA DESATURASE"/>
    <property type="match status" value="1"/>
</dbReference>
<feature type="compositionally biased region" description="Polar residues" evidence="14">
    <location>
        <begin position="40"/>
        <end position="52"/>
    </location>
</feature>
<evidence type="ECO:0000256" key="3">
    <source>
        <dbReference type="ARBA" id="ARBA00022516"/>
    </source>
</evidence>
<evidence type="ECO:0000313" key="18">
    <source>
        <dbReference type="Proteomes" id="UP000183832"/>
    </source>
</evidence>
<evidence type="ECO:0000256" key="1">
    <source>
        <dbReference type="ARBA" id="ARBA00004141"/>
    </source>
</evidence>
<evidence type="ECO:0000256" key="6">
    <source>
        <dbReference type="ARBA" id="ARBA00022832"/>
    </source>
</evidence>
<keyword evidence="4 13" id="KW-0812">Transmembrane</keyword>
<dbReference type="EMBL" id="CVRI01000039">
    <property type="protein sequence ID" value="CRK94612.1"/>
    <property type="molecule type" value="Genomic_DNA"/>
</dbReference>
<evidence type="ECO:0000256" key="2">
    <source>
        <dbReference type="ARBA" id="ARBA00009295"/>
    </source>
</evidence>
<keyword evidence="10" id="KW-0443">Lipid metabolism</keyword>
<evidence type="ECO:0000256" key="11">
    <source>
        <dbReference type="ARBA" id="ARBA00023136"/>
    </source>
</evidence>
<dbReference type="PROSITE" id="PS51352">
    <property type="entry name" value="THIOREDOXIN_2"/>
    <property type="match status" value="1"/>
</dbReference>
<keyword evidence="7 15" id="KW-1133">Transmembrane helix</keyword>
<evidence type="ECO:0000256" key="12">
    <source>
        <dbReference type="ARBA" id="ARBA00023160"/>
    </source>
</evidence>
<organism evidence="17 18">
    <name type="scientific">Clunio marinus</name>
    <dbReference type="NCBI Taxonomy" id="568069"/>
    <lineage>
        <taxon>Eukaryota</taxon>
        <taxon>Metazoa</taxon>
        <taxon>Ecdysozoa</taxon>
        <taxon>Arthropoda</taxon>
        <taxon>Hexapoda</taxon>
        <taxon>Insecta</taxon>
        <taxon>Pterygota</taxon>
        <taxon>Neoptera</taxon>
        <taxon>Endopterygota</taxon>
        <taxon>Diptera</taxon>
        <taxon>Nematocera</taxon>
        <taxon>Chironomoidea</taxon>
        <taxon>Chironomidae</taxon>
        <taxon>Clunio</taxon>
    </lineage>
</organism>
<feature type="compositionally biased region" description="Basic residues" evidence="14">
    <location>
        <begin position="915"/>
        <end position="934"/>
    </location>
</feature>